<dbReference type="WBParaSite" id="TMUE_3000013900.1">
    <property type="protein sequence ID" value="TMUE_3000013900.1"/>
    <property type="gene ID" value="WBGene00292514"/>
</dbReference>
<name>A0A5S6R331_TRIMR</name>
<organism evidence="2 3">
    <name type="scientific">Trichuris muris</name>
    <name type="common">Mouse whipworm</name>
    <dbReference type="NCBI Taxonomy" id="70415"/>
    <lineage>
        <taxon>Eukaryota</taxon>
        <taxon>Metazoa</taxon>
        <taxon>Ecdysozoa</taxon>
        <taxon>Nematoda</taxon>
        <taxon>Enoplea</taxon>
        <taxon>Dorylaimia</taxon>
        <taxon>Trichinellida</taxon>
        <taxon>Trichuridae</taxon>
        <taxon>Trichuris</taxon>
    </lineage>
</organism>
<dbReference type="AlphaFoldDB" id="A0A5S6R331"/>
<feature type="region of interest" description="Disordered" evidence="1">
    <location>
        <begin position="14"/>
        <end position="51"/>
    </location>
</feature>
<dbReference type="Proteomes" id="UP000046395">
    <property type="component" value="Unassembled WGS sequence"/>
</dbReference>
<keyword evidence="2" id="KW-1185">Reference proteome</keyword>
<evidence type="ECO:0000313" key="3">
    <source>
        <dbReference type="WBParaSite" id="TMUE_3000013900.1"/>
    </source>
</evidence>
<sequence>MADSPGRLAATFDRLTPRATHETFDTPQRFVTMGSSPLHTDTPSPQPRRREYSLPLFPRRLFGRPVSRLSQRWTLLMALAWRVDEKRKLAKRSTAGQHRLPLRKWAMGKSQSQKYAWDDPEPIWEEKVRTALGVNNGTTTCKPFGNVSHRFGSGSDRLTEQQPQGNRLLGELLASS</sequence>
<evidence type="ECO:0000256" key="1">
    <source>
        <dbReference type="SAM" id="MobiDB-lite"/>
    </source>
</evidence>
<feature type="compositionally biased region" description="Basic and acidic residues" evidence="1">
    <location>
        <begin position="15"/>
        <end position="24"/>
    </location>
</feature>
<feature type="compositionally biased region" description="Polar residues" evidence="1">
    <location>
        <begin position="33"/>
        <end position="43"/>
    </location>
</feature>
<accession>A0A5S6R331</accession>
<proteinExistence type="predicted"/>
<reference evidence="3" key="1">
    <citation type="submission" date="2019-12" db="UniProtKB">
        <authorList>
            <consortium name="WormBaseParasite"/>
        </authorList>
    </citation>
    <scope>IDENTIFICATION</scope>
</reference>
<protein>
    <submittedName>
        <fullName evidence="3">Uncharacterized protein</fullName>
    </submittedName>
</protein>
<evidence type="ECO:0000313" key="2">
    <source>
        <dbReference type="Proteomes" id="UP000046395"/>
    </source>
</evidence>